<keyword evidence="7" id="KW-0325">Glycoprotein</keyword>
<keyword evidence="3" id="KW-0964">Secreted</keyword>
<dbReference type="AlphaFoldDB" id="D5G4K6"/>
<evidence type="ECO:0000256" key="3">
    <source>
        <dbReference type="ARBA" id="ARBA00022525"/>
    </source>
</evidence>
<organism evidence="13 14">
    <name type="scientific">Tuber melanosporum (strain Mel28)</name>
    <name type="common">Perigord black truffle</name>
    <dbReference type="NCBI Taxonomy" id="656061"/>
    <lineage>
        <taxon>Eukaryota</taxon>
        <taxon>Fungi</taxon>
        <taxon>Dikarya</taxon>
        <taxon>Ascomycota</taxon>
        <taxon>Pezizomycotina</taxon>
        <taxon>Pezizomycetes</taxon>
        <taxon>Pezizales</taxon>
        <taxon>Tuberaceae</taxon>
        <taxon>Tuber</taxon>
    </lineage>
</organism>
<evidence type="ECO:0000256" key="12">
    <source>
        <dbReference type="SAM" id="SignalP"/>
    </source>
</evidence>
<gene>
    <name evidence="13" type="ORF">GSTUM_00004199001</name>
</gene>
<evidence type="ECO:0000256" key="6">
    <source>
        <dbReference type="ARBA" id="ARBA00023157"/>
    </source>
</evidence>
<dbReference type="GO" id="GO:0071555">
    <property type="term" value="P:cell wall organization"/>
    <property type="evidence" value="ECO:0007669"/>
    <property type="project" value="UniProtKB-KW"/>
</dbReference>
<dbReference type="Pfam" id="PF00295">
    <property type="entry name" value="Glyco_hydro_28"/>
    <property type="match status" value="1"/>
</dbReference>
<evidence type="ECO:0000256" key="9">
    <source>
        <dbReference type="ARBA" id="ARBA00023316"/>
    </source>
</evidence>
<protein>
    <submittedName>
        <fullName evidence="13">(Perigord truffle) hypothetical protein</fullName>
    </submittedName>
</protein>
<evidence type="ECO:0000256" key="5">
    <source>
        <dbReference type="ARBA" id="ARBA00022801"/>
    </source>
</evidence>
<evidence type="ECO:0000256" key="2">
    <source>
        <dbReference type="ARBA" id="ARBA00008834"/>
    </source>
</evidence>
<feature type="region of interest" description="Disordered" evidence="11">
    <location>
        <begin position="453"/>
        <end position="496"/>
    </location>
</feature>
<feature type="compositionally biased region" description="Basic residues" evidence="11">
    <location>
        <begin position="484"/>
        <end position="496"/>
    </location>
</feature>
<evidence type="ECO:0000256" key="7">
    <source>
        <dbReference type="ARBA" id="ARBA00023180"/>
    </source>
</evidence>
<dbReference type="EMBL" id="FN429988">
    <property type="protein sequence ID" value="CAZ79449.1"/>
    <property type="molecule type" value="Genomic_DNA"/>
</dbReference>
<dbReference type="RefSeq" id="XP_002835292.1">
    <property type="nucleotide sequence ID" value="XM_002835246.1"/>
</dbReference>
<dbReference type="GO" id="GO:0005576">
    <property type="term" value="C:extracellular region"/>
    <property type="evidence" value="ECO:0007669"/>
    <property type="project" value="UniProtKB-SubCell"/>
</dbReference>
<dbReference type="Proteomes" id="UP000006911">
    <property type="component" value="Unassembled WGS sequence"/>
</dbReference>
<feature type="chain" id="PRO_5003072513" evidence="12">
    <location>
        <begin position="20"/>
        <end position="496"/>
    </location>
</feature>
<feature type="signal peptide" evidence="12">
    <location>
        <begin position="1"/>
        <end position="19"/>
    </location>
</feature>
<dbReference type="InterPro" id="IPR012334">
    <property type="entry name" value="Pectin_lyas_fold"/>
</dbReference>
<dbReference type="GO" id="GO:0004650">
    <property type="term" value="F:polygalacturonase activity"/>
    <property type="evidence" value="ECO:0007669"/>
    <property type="project" value="InterPro"/>
</dbReference>
<feature type="compositionally biased region" description="Low complexity" evidence="11">
    <location>
        <begin position="464"/>
        <end position="483"/>
    </location>
</feature>
<sequence length="496" mass="53398">MRFSLATAAAILLVRGVSGQLVGGVPVGPKTSLSEKSGTICNVLNYGAVADGKTDIGVAITNAFSQCVAKASGGATLLVPEGEYLITTGVVLNAGTKWAFQLDGLITLSEDGRFNGNAIVVKRATDFEMYSSNGKGAIQGQGYRQRISGSSQNARLLRVCSTTARTRPRGDKSIDSPTFHLFHNDATNLENYHITIRGGNKGGLDGIDLICLSNCYLHHIEVTNRDECISVKTPSKNVLIEEIYCNQSGGMSIGSLNAASIQIESIHMRNIYVHQCTQMLMIKTWPGGNGANGYVRNSIFENFHAYDTTYALDIDQYWYGRTEPNTGAIAISDLQFKNWTGTVDNGISRGPIVIRGSNIVPLTDIMMEDFRMWTVNKDVVVLRCNNVYGTGYCARELNGAQSTPFSSTVTIRETMAGFVSPTSPPWGVGPTGYGLTVPIPVYTPAPMWGFKQGGGAAIEPTPPQVTTTPKTATGPPATSTPSGPKRRAYGRNRRNW</sequence>
<dbReference type="GO" id="GO:0046576">
    <property type="term" value="F:rhamnogalacturonan alpha-L-rhamnopyranosyl-(1-&gt;4)-alpha-D-galactopyranosyluronide lyase activity"/>
    <property type="evidence" value="ECO:0007669"/>
    <property type="project" value="UniProtKB-ARBA"/>
</dbReference>
<proteinExistence type="inferred from homology"/>
<name>D5G4K6_TUBMM</name>
<keyword evidence="9" id="KW-0961">Cell wall biogenesis/degradation</keyword>
<evidence type="ECO:0000256" key="1">
    <source>
        <dbReference type="ARBA" id="ARBA00004613"/>
    </source>
</evidence>
<dbReference type="HOGENOM" id="CLU_016031_7_1_1"/>
<evidence type="ECO:0000256" key="11">
    <source>
        <dbReference type="SAM" id="MobiDB-lite"/>
    </source>
</evidence>
<evidence type="ECO:0000256" key="4">
    <source>
        <dbReference type="ARBA" id="ARBA00022729"/>
    </source>
</evidence>
<dbReference type="OMA" id="TNYYIHD"/>
<keyword evidence="8 10" id="KW-0326">Glycosidase</keyword>
<dbReference type="GO" id="GO:0005975">
    <property type="term" value="P:carbohydrate metabolic process"/>
    <property type="evidence" value="ECO:0007669"/>
    <property type="project" value="InterPro"/>
</dbReference>
<evidence type="ECO:0000313" key="13">
    <source>
        <dbReference type="EMBL" id="CAZ79449.1"/>
    </source>
</evidence>
<dbReference type="Gene3D" id="2.160.20.10">
    <property type="entry name" value="Single-stranded right-handed beta-helix, Pectin lyase-like"/>
    <property type="match status" value="1"/>
</dbReference>
<dbReference type="PANTHER" id="PTHR31736:SF19">
    <property type="entry name" value="PECTIN LYASE SUPERFAMILY PROTEIN-RELATED"/>
    <property type="match status" value="1"/>
</dbReference>
<evidence type="ECO:0000256" key="10">
    <source>
        <dbReference type="RuleBase" id="RU361169"/>
    </source>
</evidence>
<keyword evidence="4 12" id="KW-0732">Signal</keyword>
<evidence type="ECO:0000256" key="8">
    <source>
        <dbReference type="ARBA" id="ARBA00023295"/>
    </source>
</evidence>
<dbReference type="InParanoid" id="D5G4K6"/>
<dbReference type="InterPro" id="IPR000743">
    <property type="entry name" value="Glyco_hydro_28"/>
</dbReference>
<dbReference type="PANTHER" id="PTHR31736">
    <property type="match status" value="1"/>
</dbReference>
<keyword evidence="14" id="KW-1185">Reference proteome</keyword>
<reference evidence="13 14" key="1">
    <citation type="journal article" date="2010" name="Nature">
        <title>Perigord black truffle genome uncovers evolutionary origins and mechanisms of symbiosis.</title>
        <authorList>
            <person name="Martin F."/>
            <person name="Kohler A."/>
            <person name="Murat C."/>
            <person name="Balestrini R."/>
            <person name="Coutinho P.M."/>
            <person name="Jaillon O."/>
            <person name="Montanini B."/>
            <person name="Morin E."/>
            <person name="Noel B."/>
            <person name="Percudani R."/>
            <person name="Porcel B."/>
            <person name="Rubini A."/>
            <person name="Amicucci A."/>
            <person name="Amselem J."/>
            <person name="Anthouard V."/>
            <person name="Arcioni S."/>
            <person name="Artiguenave F."/>
            <person name="Aury J.M."/>
            <person name="Ballario P."/>
            <person name="Bolchi A."/>
            <person name="Brenna A."/>
            <person name="Brun A."/>
            <person name="Buee M."/>
            <person name="Cantarel B."/>
            <person name="Chevalier G."/>
            <person name="Couloux A."/>
            <person name="Da Silva C."/>
            <person name="Denoeud F."/>
            <person name="Duplessis S."/>
            <person name="Ghignone S."/>
            <person name="Hilselberger B."/>
            <person name="Iotti M."/>
            <person name="Marcais B."/>
            <person name="Mello A."/>
            <person name="Miranda M."/>
            <person name="Pacioni G."/>
            <person name="Quesneville H."/>
            <person name="Riccioni C."/>
            <person name="Ruotolo R."/>
            <person name="Splivallo R."/>
            <person name="Stocchi V."/>
            <person name="Tisserant E."/>
            <person name="Viscomi A.R."/>
            <person name="Zambonelli A."/>
            <person name="Zampieri E."/>
            <person name="Henrissat B."/>
            <person name="Lebrun M.H."/>
            <person name="Paolocci F."/>
            <person name="Bonfante P."/>
            <person name="Ottonello S."/>
            <person name="Wincker P."/>
        </authorList>
    </citation>
    <scope>NUCLEOTIDE SEQUENCE [LARGE SCALE GENOMIC DNA]</scope>
    <source>
        <strain evidence="13 14">Mel28</strain>
    </source>
</reference>
<dbReference type="InterPro" id="IPR011050">
    <property type="entry name" value="Pectin_lyase_fold/virulence"/>
</dbReference>
<dbReference type="KEGG" id="tml:GSTUM_00004199001"/>
<dbReference type="GeneID" id="9188384"/>
<keyword evidence="5 10" id="KW-0378">Hydrolase</keyword>
<keyword evidence="6" id="KW-1015">Disulfide bond</keyword>
<dbReference type="eggNOG" id="ENOG502R2FT">
    <property type="taxonomic scope" value="Eukaryota"/>
</dbReference>
<evidence type="ECO:0000313" key="14">
    <source>
        <dbReference type="Proteomes" id="UP000006911"/>
    </source>
</evidence>
<comment type="subcellular location">
    <subcellularLocation>
        <location evidence="1">Secreted</location>
    </subcellularLocation>
</comment>
<comment type="similarity">
    <text evidence="2 10">Belongs to the glycosyl hydrolase 28 family.</text>
</comment>
<dbReference type="SUPFAM" id="SSF51126">
    <property type="entry name" value="Pectin lyase-like"/>
    <property type="match status" value="1"/>
</dbReference>
<accession>D5G4K6</accession>